<accession>A0ABX3H408</accession>
<dbReference type="EMBL" id="MPTB01000040">
    <property type="protein sequence ID" value="OMD42420.1"/>
    <property type="molecule type" value="Genomic_DNA"/>
</dbReference>
<evidence type="ECO:0000313" key="2">
    <source>
        <dbReference type="Proteomes" id="UP000187412"/>
    </source>
</evidence>
<gene>
    <name evidence="1" type="ORF">BSK56_25690</name>
</gene>
<name>A0ABX3H408_PAEBO</name>
<reference evidence="1 2" key="1">
    <citation type="submission" date="2016-10" db="EMBL/GenBank/DDBJ databases">
        <title>Paenibacillus species isolates.</title>
        <authorList>
            <person name="Beno S.M."/>
        </authorList>
    </citation>
    <scope>NUCLEOTIDE SEQUENCE [LARGE SCALE GENOMIC DNA]</scope>
    <source>
        <strain evidence="1 2">FSL H7-0744</strain>
    </source>
</reference>
<keyword evidence="2" id="KW-1185">Reference proteome</keyword>
<protein>
    <submittedName>
        <fullName evidence="1">Uncharacterized protein</fullName>
    </submittedName>
</protein>
<dbReference type="Proteomes" id="UP000187412">
    <property type="component" value="Unassembled WGS sequence"/>
</dbReference>
<dbReference type="RefSeq" id="WP_076113348.1">
    <property type="nucleotide sequence ID" value="NZ_MPTB01000040.1"/>
</dbReference>
<sequence>MKNDIHYQMDDGKPDTASEIFAVGKGEETELSALGRTPDGLERTLFWHFPGGKGAVQPWRRRLWELQNNLDHE</sequence>
<comment type="caution">
    <text evidence="1">The sequence shown here is derived from an EMBL/GenBank/DDBJ whole genome shotgun (WGS) entry which is preliminary data.</text>
</comment>
<organism evidence="1 2">
    <name type="scientific">Paenibacillus borealis</name>
    <dbReference type="NCBI Taxonomy" id="160799"/>
    <lineage>
        <taxon>Bacteria</taxon>
        <taxon>Bacillati</taxon>
        <taxon>Bacillota</taxon>
        <taxon>Bacilli</taxon>
        <taxon>Bacillales</taxon>
        <taxon>Paenibacillaceae</taxon>
        <taxon>Paenibacillus</taxon>
    </lineage>
</organism>
<proteinExistence type="predicted"/>
<evidence type="ECO:0000313" key="1">
    <source>
        <dbReference type="EMBL" id="OMD42420.1"/>
    </source>
</evidence>